<dbReference type="RefSeq" id="WP_092505096.1">
    <property type="nucleotide sequence ID" value="NZ_LT629695.1"/>
</dbReference>
<name>A0A1G8F0M1_9MICO</name>
<dbReference type="Proteomes" id="UP000198822">
    <property type="component" value="Chromosome I"/>
</dbReference>
<evidence type="ECO:0000259" key="1">
    <source>
        <dbReference type="Pfam" id="PF25355"/>
    </source>
</evidence>
<dbReference type="InterPro" id="IPR057204">
    <property type="entry name" value="DUF7882"/>
</dbReference>
<dbReference type="AlphaFoldDB" id="A0A1G8F0M1"/>
<reference evidence="3" key="1">
    <citation type="submission" date="2016-10" db="EMBL/GenBank/DDBJ databases">
        <authorList>
            <person name="Varghese N."/>
            <person name="Submissions S."/>
        </authorList>
    </citation>
    <scope>NUCLEOTIDE SEQUENCE [LARGE SCALE GENOMIC DNA]</scope>
    <source>
        <strain evidence="3">DSM 22002</strain>
    </source>
</reference>
<feature type="domain" description="DUF7882" evidence="1">
    <location>
        <begin position="1"/>
        <end position="93"/>
    </location>
</feature>
<evidence type="ECO:0000313" key="3">
    <source>
        <dbReference type="Proteomes" id="UP000198822"/>
    </source>
</evidence>
<accession>A0A1G8F0M1</accession>
<dbReference type="Pfam" id="PF25355">
    <property type="entry name" value="DUF7882"/>
    <property type="match status" value="1"/>
</dbReference>
<sequence>MGQLVYGSTEYEIDDRMLAHLESVVVAKYRRREGFMVSWTTPAPDDARIELWLSPGNPLQLRYAGSRSPLLSQSWVQAMMGMAGTLRGLRLVGEAQAVREATMPPAWQH</sequence>
<protein>
    <recommendedName>
        <fullName evidence="1">DUF7882 domain-containing protein</fullName>
    </recommendedName>
</protein>
<proteinExistence type="predicted"/>
<dbReference type="OrthoDB" id="5123855at2"/>
<evidence type="ECO:0000313" key="2">
    <source>
        <dbReference type="EMBL" id="SDH75670.1"/>
    </source>
</evidence>
<dbReference type="STRING" id="399736.SAMN04489720_2273"/>
<keyword evidence="3" id="KW-1185">Reference proteome</keyword>
<dbReference type="EMBL" id="LT629695">
    <property type="protein sequence ID" value="SDH75670.1"/>
    <property type="molecule type" value="Genomic_DNA"/>
</dbReference>
<organism evidence="2 3">
    <name type="scientific">Agrococcus jejuensis</name>
    <dbReference type="NCBI Taxonomy" id="399736"/>
    <lineage>
        <taxon>Bacteria</taxon>
        <taxon>Bacillati</taxon>
        <taxon>Actinomycetota</taxon>
        <taxon>Actinomycetes</taxon>
        <taxon>Micrococcales</taxon>
        <taxon>Microbacteriaceae</taxon>
        <taxon>Agrococcus</taxon>
    </lineage>
</organism>
<gene>
    <name evidence="2" type="ORF">SAMN04489720_2273</name>
</gene>